<evidence type="ECO:0000313" key="2">
    <source>
        <dbReference type="EMBL" id="OHT12129.1"/>
    </source>
</evidence>
<evidence type="ECO:0000256" key="1">
    <source>
        <dbReference type="SAM" id="MobiDB-lite"/>
    </source>
</evidence>
<protein>
    <recommendedName>
        <fullName evidence="4">BEACH domain-containing protein</fullName>
    </recommendedName>
</protein>
<dbReference type="SUPFAM" id="SSF69322">
    <property type="entry name" value="Tricorn protease domain 2"/>
    <property type="match status" value="1"/>
</dbReference>
<dbReference type="InterPro" id="IPR013320">
    <property type="entry name" value="ConA-like_dom_sf"/>
</dbReference>
<sequence length="2273" mass="267695">MEKVFERCKLLKFSNVMKPSKQDLEDPYVQQIIEYFRNNSKNSFVSSNLPEELKYFITNLKQTEVLYSKKDIYPKIINENYKKYLEQLFCLDHMISHEQYALFQYLAENIEVFKENHTSIYPFLARTLFRYFHLIQKSIFYFENETSSENSQKIEHNDSQDNNPHENTKGTESNPKENNNSSFKNDISSNENNSNSKTIPNNESQNEDNAKIDENNSNPKSINQENIAIEIEQKDIPSFVSILDEKYTAVMYRVSVPSFLIYSNSQIIEESLLFKFPTSQIDFENTILRKFDMGIFTEIMFVTTRLTHFQVAMNYILLLLKNFEKITHEEKLMIERFFDRVRTKYVNSFYLDLYPSDQNLLLIKFDKLLLNLSFCKEKNEEIFESNMKSISSGLWAIIEIIIKIPRIKEFIIKNKLFTESIIKFSVWNMINSNFFIVKEKEQKDCIIVRHVNKTKIFEFAEKFVPYIDDLSFFEHLDKNEENESSLKDSLNIVKGLVAVLDCNKSILEIILKANEIVKFYQNNENNEIYQKYQIIISIIYLVCELFRNYQDKEISFDSIQDFCNLQFLFNNFLFEKETNLITKFNLVARKSLFDALLRISIVSDEVYSGILKCLSDFYINTRMSICDEINIYFVKSITENESFFNNFNPNDYLENFINYANLLHKNLPKMKRFYFLLETLLDNPKLCNHFASSQVFLNFLYEKLSDDEIKVYILNLVKKMTKIINLYDSFICLTNCLLNRALMNEKLINQQIISYNVIIFSYLFVNSPQTVHICLQANLVNNLISYLHKIDSEEQLVEILSLLLTLSSSKQIDKIYGVDYQILNKISFSHSVIQILNKLIYGDEIESLATSILTFKNVEVLWMVHNYLKNHPKEHFVFFDYINKISNISFFNQLKISNSSFFNNCLQYICENANNISHIYLEIVSSIFVWNFPSKLFSPNIPKENQLNIFSKSFDKRALDFPKKYFSLNNNPEGLMIGPLTAFYQTLSISITFYVDEYINHDYTYHLMKDKNERFCLVLKNGTIIIENNHIILAKSITNIIIPQKWHRILISFNNKRVFVAIDGVKAFENNIILNVPFLNTSETGLVLKIGSNFTGLIGDIQILKANLYTDANILEMSSRKPAKNSPFSQSVIYFKPLIHNDPSIYDYLNQNTAVSFIGNSLVNHKIIFSQLMENDFVLLLFADLTINNHLIKILNLLINILMMENNESFILENKLFSKDLEYFKLFVQTLNENIKLFSRDSFMLTVKLFKLIKNNEKRKYFFTHFFLSIENWHSVSFDIYQILIYKIIPQLLNEEILINSMNSHHIFKVINTFPQNKSIHTKVQIYKILFSYIENSIQFHKNIKQELLSDLMNCDEENYIEICSIMLGLNTLYRFDNKTINSVFSELDQNILFMRILEIVDTKKLKFYIDDHCVLNLLSQIFEEDSLHSINIALIVSTLLIDNFNIFEIYETIIKMMRFEKNIKIELFLCWTVYLILKYSNNLDSLFKLLITYESSLIHKFIAFLVIICNHNNIEYDSIISELMKLLVDSHKYQELMKSILILYILPENKPFNVNNNEGGLSFFKIIQSLNHFGYDDFHEILFLKDSLIMNLVKLIPQFNRINFIPELGVILAMLHKNDEHSIINTIMKQCSINQTEFDYIKNVFNYFGEEFNLEVNVLNNECESQKINNTLSLNVDAIINQYVQSINILKEKIFEYSIKFEINNEISFEESDFISDQLKYKYNSFYSQLTNLKNEKDDHIERNFIIFGPNFLPIGNSNINPFTCLRKYEEEEEYKNRITLKYQGFEACYRIFIFPHYFVLGGMKIMRKNVKFIVIHQELEIEVFITNGLQFIIIFEDKVVLQKFIENFSILSFEYLNSISQNLTILETLIYLNFINGKSFNDPTQYPLLDKNVPITLDSIKEFEILVNINHDENKIERKEQLIKLNNWLNEEFHYSISNENNDYARNDVFSRGTIRCISVFSDTITFLYVNDRKMFYLDNKKNLIGSTIVLPPKVPQPTIQIFNRNSLLPSNALISLFSNPLCFVLNGTYIAVAFNEINSMLIYKIKMSKLSLLRKIKHSRKITEISGNKTDTIIYYLENSSEIYTVFINSIDDSLSENHFHLCVNYSIRNHLNSNFSNQIKKIVSNQNFIVAYDIKCNVYISTLFNNQVISSFKIESTPTNLLFSESNQIIALYNRNKIIVYSINGVKKNEYQAENGYLISQVLLMNNDTISLVYTNNIIECFDTKVENFRKIYSQKFTDKITLIAYNEKLNYISFVSNEKSINGIFFEK</sequence>
<dbReference type="SUPFAM" id="SSF49899">
    <property type="entry name" value="Concanavalin A-like lectins/glucanases"/>
    <property type="match status" value="1"/>
</dbReference>
<keyword evidence="3" id="KW-1185">Reference proteome</keyword>
<evidence type="ECO:0008006" key="4">
    <source>
        <dbReference type="Google" id="ProtNLM"/>
    </source>
</evidence>
<dbReference type="GeneID" id="94826212"/>
<evidence type="ECO:0000313" key="3">
    <source>
        <dbReference type="Proteomes" id="UP000179807"/>
    </source>
</evidence>
<feature type="compositionally biased region" description="Polar residues" evidence="1">
    <location>
        <begin position="170"/>
        <end position="187"/>
    </location>
</feature>
<feature type="region of interest" description="Disordered" evidence="1">
    <location>
        <begin position="150"/>
        <end position="221"/>
    </location>
</feature>
<dbReference type="EMBL" id="MLAK01000571">
    <property type="protein sequence ID" value="OHT12129.1"/>
    <property type="molecule type" value="Genomic_DNA"/>
</dbReference>
<reference evidence="2" key="1">
    <citation type="submission" date="2016-10" db="EMBL/GenBank/DDBJ databases">
        <authorList>
            <person name="Benchimol M."/>
            <person name="Almeida L.G."/>
            <person name="Vasconcelos A.T."/>
            <person name="Perreira-Neves A."/>
            <person name="Rosa I.A."/>
            <person name="Tasca T."/>
            <person name="Bogo M.R."/>
            <person name="de Souza W."/>
        </authorList>
    </citation>
    <scope>NUCLEOTIDE SEQUENCE [LARGE SCALE GENOMIC DNA]</scope>
    <source>
        <strain evidence="2">K</strain>
    </source>
</reference>
<comment type="caution">
    <text evidence="2">The sequence shown here is derived from an EMBL/GenBank/DDBJ whole genome shotgun (WGS) entry which is preliminary data.</text>
</comment>
<feature type="compositionally biased region" description="Basic and acidic residues" evidence="1">
    <location>
        <begin position="152"/>
        <end position="169"/>
    </location>
</feature>
<dbReference type="VEuPathDB" id="TrichDB:TRFO_03771"/>
<proteinExistence type="predicted"/>
<organism evidence="2 3">
    <name type="scientific">Tritrichomonas foetus</name>
    <dbReference type="NCBI Taxonomy" id="1144522"/>
    <lineage>
        <taxon>Eukaryota</taxon>
        <taxon>Metamonada</taxon>
        <taxon>Parabasalia</taxon>
        <taxon>Tritrichomonadida</taxon>
        <taxon>Tritrichomonadidae</taxon>
        <taxon>Tritrichomonas</taxon>
    </lineage>
</organism>
<accession>A0A1J4KLF2</accession>
<dbReference type="RefSeq" id="XP_068365265.1">
    <property type="nucleotide sequence ID" value="XM_068491508.1"/>
</dbReference>
<gene>
    <name evidence="2" type="ORF">TRFO_03771</name>
</gene>
<dbReference type="Proteomes" id="UP000179807">
    <property type="component" value="Unassembled WGS sequence"/>
</dbReference>
<name>A0A1J4KLF2_9EUKA</name>